<protein>
    <submittedName>
        <fullName evidence="1">BEACH domain-containing protein</fullName>
    </submittedName>
</protein>
<comment type="caution">
    <text evidence="1">The sequence shown here is derived from an EMBL/GenBank/DDBJ whole genome shotgun (WGS) entry which is preliminary data.</text>
</comment>
<accession>A0AAW2YSW6</accession>
<gene>
    <name evidence="1" type="ORF">AKO1_010935</name>
</gene>
<sequence>MRSSIEAFLDILNSHIQRVEWYNEEVRQDEILESKQLRILLRNTQDLVLNRVSNTDVDGVQSEPTIDEVEDSSDINTSIFSLINTPITESNKKELELECIKLENRIIDCTRKCIANVKDYKVPPSEDPLDSILYNKIKAEHFDVQKIKRSISNIPLELHPKLTNEEVLMFNDLERVEADIQTNVRRWNELVNRKNGTSGMTKPSIRTLLLTKDQDGKLTVDSSEDIVLDKHIAPLIKTKINFSTTEQTLNKFVD</sequence>
<dbReference type="Proteomes" id="UP001431209">
    <property type="component" value="Unassembled WGS sequence"/>
</dbReference>
<keyword evidence="2" id="KW-1185">Reference proteome</keyword>
<name>A0AAW2YSW6_9EUKA</name>
<dbReference type="EMBL" id="JAOPGA020000623">
    <property type="protein sequence ID" value="KAL0480046.1"/>
    <property type="molecule type" value="Genomic_DNA"/>
</dbReference>
<proteinExistence type="predicted"/>
<reference evidence="1 2" key="1">
    <citation type="submission" date="2024-03" db="EMBL/GenBank/DDBJ databases">
        <title>The Acrasis kona genome and developmental transcriptomes reveal deep origins of eukaryotic multicellular pathways.</title>
        <authorList>
            <person name="Sheikh S."/>
            <person name="Fu C.-J."/>
            <person name="Brown M.W."/>
            <person name="Baldauf S.L."/>
        </authorList>
    </citation>
    <scope>NUCLEOTIDE SEQUENCE [LARGE SCALE GENOMIC DNA]</scope>
    <source>
        <strain evidence="1 2">ATCC MYA-3509</strain>
    </source>
</reference>
<organism evidence="1 2">
    <name type="scientific">Acrasis kona</name>
    <dbReference type="NCBI Taxonomy" id="1008807"/>
    <lineage>
        <taxon>Eukaryota</taxon>
        <taxon>Discoba</taxon>
        <taxon>Heterolobosea</taxon>
        <taxon>Tetramitia</taxon>
        <taxon>Eutetramitia</taxon>
        <taxon>Acrasidae</taxon>
        <taxon>Acrasis</taxon>
    </lineage>
</organism>
<dbReference type="AlphaFoldDB" id="A0AAW2YSW6"/>
<evidence type="ECO:0000313" key="2">
    <source>
        <dbReference type="Proteomes" id="UP001431209"/>
    </source>
</evidence>
<evidence type="ECO:0000313" key="1">
    <source>
        <dbReference type="EMBL" id="KAL0480046.1"/>
    </source>
</evidence>